<dbReference type="EMBL" id="JAZGQO010000001">
    <property type="protein sequence ID" value="KAK6196435.1"/>
    <property type="molecule type" value="Genomic_DNA"/>
</dbReference>
<reference evidence="2 3" key="1">
    <citation type="submission" date="2024-01" db="EMBL/GenBank/DDBJ databases">
        <title>The genome of the rayed Mediterranean limpet Patella caerulea (Linnaeus, 1758).</title>
        <authorList>
            <person name="Anh-Thu Weber A."/>
            <person name="Halstead-Nussloch G."/>
        </authorList>
    </citation>
    <scope>NUCLEOTIDE SEQUENCE [LARGE SCALE GENOMIC DNA]</scope>
    <source>
        <strain evidence="2">AATW-2023a</strain>
        <tissue evidence="2">Whole specimen</tissue>
    </source>
</reference>
<evidence type="ECO:0000313" key="2">
    <source>
        <dbReference type="EMBL" id="KAK6196435.1"/>
    </source>
</evidence>
<keyword evidence="3" id="KW-1185">Reference proteome</keyword>
<dbReference type="InterPro" id="IPR041577">
    <property type="entry name" value="RT_RNaseH_2"/>
</dbReference>
<dbReference type="InterPro" id="IPR043128">
    <property type="entry name" value="Rev_trsase/Diguanyl_cyclase"/>
</dbReference>
<dbReference type="PANTHER" id="PTHR37984">
    <property type="entry name" value="PROTEIN CBG26694"/>
    <property type="match status" value="1"/>
</dbReference>
<accession>A0AAN8QBE6</accession>
<evidence type="ECO:0000259" key="1">
    <source>
        <dbReference type="PROSITE" id="PS50878"/>
    </source>
</evidence>
<feature type="domain" description="Reverse transcriptase" evidence="1">
    <location>
        <begin position="1"/>
        <end position="65"/>
    </location>
</feature>
<evidence type="ECO:0000313" key="3">
    <source>
        <dbReference type="Proteomes" id="UP001347796"/>
    </source>
</evidence>
<dbReference type="Proteomes" id="UP001347796">
    <property type="component" value="Unassembled WGS sequence"/>
</dbReference>
<dbReference type="AlphaFoldDB" id="A0AAN8QBE6"/>
<dbReference type="PANTHER" id="PTHR37984:SF11">
    <property type="entry name" value="INTEGRASE CATALYTIC DOMAIN-CONTAINING PROTEIN"/>
    <property type="match status" value="1"/>
</dbReference>
<sequence length="227" mass="25860">MQKTVGDIPGILNIRDDILCYGEDTASHNRALNNVLQRFNDCGLTLNKSKCQFNLDEVKFFGFIFSKDGVKQDPGKADIIQSLEAPKSFDEIRSLVSMVAFSARFIPGFSSINAPLRKLTEKNAKWQWGHDEEKALEKLRTALSKDITLQYYNKQYETRIYTDAGPNGLGAMLAQRKSGQDSSWRPILFVSRSLTKVEQRYSQIEKEALGVRWACERLYLLVPNLKL</sequence>
<dbReference type="Gene3D" id="3.30.70.270">
    <property type="match status" value="2"/>
</dbReference>
<gene>
    <name evidence="2" type="ORF">SNE40_001661</name>
</gene>
<dbReference type="InterPro" id="IPR043502">
    <property type="entry name" value="DNA/RNA_pol_sf"/>
</dbReference>
<protein>
    <recommendedName>
        <fullName evidence="1">Reverse transcriptase domain-containing protein</fullName>
    </recommendedName>
</protein>
<dbReference type="InterPro" id="IPR050951">
    <property type="entry name" value="Retrovirus_Pol_polyprotein"/>
</dbReference>
<dbReference type="SUPFAM" id="SSF56672">
    <property type="entry name" value="DNA/RNA polymerases"/>
    <property type="match status" value="1"/>
</dbReference>
<dbReference type="InterPro" id="IPR000477">
    <property type="entry name" value="RT_dom"/>
</dbReference>
<dbReference type="Pfam" id="PF00078">
    <property type="entry name" value="RVT_1"/>
    <property type="match status" value="1"/>
</dbReference>
<dbReference type="FunFam" id="3.30.70.270:FF:000020">
    <property type="entry name" value="Transposon Tf2-6 polyprotein-like Protein"/>
    <property type="match status" value="1"/>
</dbReference>
<dbReference type="PROSITE" id="PS50878">
    <property type="entry name" value="RT_POL"/>
    <property type="match status" value="1"/>
</dbReference>
<comment type="caution">
    <text evidence="2">The sequence shown here is derived from an EMBL/GenBank/DDBJ whole genome shotgun (WGS) entry which is preliminary data.</text>
</comment>
<organism evidence="2 3">
    <name type="scientific">Patella caerulea</name>
    <name type="common">Rayed Mediterranean limpet</name>
    <dbReference type="NCBI Taxonomy" id="87958"/>
    <lineage>
        <taxon>Eukaryota</taxon>
        <taxon>Metazoa</taxon>
        <taxon>Spiralia</taxon>
        <taxon>Lophotrochozoa</taxon>
        <taxon>Mollusca</taxon>
        <taxon>Gastropoda</taxon>
        <taxon>Patellogastropoda</taxon>
        <taxon>Patelloidea</taxon>
        <taxon>Patellidae</taxon>
        <taxon>Patella</taxon>
    </lineage>
</organism>
<dbReference type="Pfam" id="PF17919">
    <property type="entry name" value="RT_RNaseH_2"/>
    <property type="match status" value="1"/>
</dbReference>
<proteinExistence type="predicted"/>
<name>A0AAN8QBE6_PATCE</name>